<gene>
    <name evidence="8" type="primary">msrQ</name>
    <name evidence="10" type="ORF">C8D97_11557</name>
</gene>
<dbReference type="AlphaFoldDB" id="A0A316F9M5"/>
<keyword evidence="3 8" id="KW-0349">Heme</keyword>
<keyword evidence="8" id="KW-0479">Metal-binding</keyword>
<keyword evidence="2 8" id="KW-0813">Transport</keyword>
<keyword evidence="5 8" id="KW-1133">Transmembrane helix</keyword>
<comment type="similarity">
    <text evidence="8">Belongs to the MsrQ family.</text>
</comment>
<comment type="caution">
    <text evidence="8">Lacks conserved residue(s) required for the propagation of feature annotation.</text>
</comment>
<dbReference type="GO" id="GO:0046872">
    <property type="term" value="F:metal ion binding"/>
    <property type="evidence" value="ECO:0007669"/>
    <property type="project" value="UniProtKB-KW"/>
</dbReference>
<name>A0A316F9M5_9GAMM</name>
<comment type="subcellular location">
    <subcellularLocation>
        <location evidence="8">Cell membrane</location>
        <topology evidence="8">Multi-pass membrane protein</topology>
    </subcellularLocation>
    <subcellularLocation>
        <location evidence="1">Membrane</location>
        <topology evidence="1">Multi-pass membrane protein</topology>
    </subcellularLocation>
</comment>
<feature type="transmembrane region" description="Helical" evidence="8">
    <location>
        <begin position="147"/>
        <end position="165"/>
    </location>
</feature>
<keyword evidence="6 8" id="KW-0408">Iron</keyword>
<comment type="function">
    <text evidence="8">Part of the MsrPQ system that repairs oxidized periplasmic proteins containing methionine sulfoxide residues (Met-O), using respiratory chain electrons. Thus protects these proteins from oxidative-stress damage caused by reactive species of oxygen and chlorine generated by the host defense mechanisms. MsrPQ is essential for the maintenance of envelope integrity under bleach stress, rescuing a wide series of structurally unrelated periplasmic proteins from methionine oxidation. MsrQ provides electrons for reduction to the reductase catalytic subunit MsrP, using the quinone pool of the respiratory chain.</text>
</comment>
<evidence type="ECO:0000256" key="5">
    <source>
        <dbReference type="ARBA" id="ARBA00022989"/>
    </source>
</evidence>
<keyword evidence="8" id="KW-0288">FMN</keyword>
<dbReference type="PANTHER" id="PTHR36964">
    <property type="entry name" value="PROTEIN-METHIONINE-SULFOXIDE REDUCTASE HEME-BINDING SUBUNIT MSRQ"/>
    <property type="match status" value="1"/>
</dbReference>
<comment type="cofactor">
    <cofactor evidence="8">
        <name>heme b</name>
        <dbReference type="ChEBI" id="CHEBI:60344"/>
    </cofactor>
    <text evidence="8">Binds 1 heme b (iron(II)-protoporphyrin IX) group per subunit.</text>
</comment>
<feature type="transmembrane region" description="Helical" evidence="8">
    <location>
        <begin position="171"/>
        <end position="189"/>
    </location>
</feature>
<keyword evidence="8" id="KW-1003">Cell membrane</keyword>
<keyword evidence="7 8" id="KW-0472">Membrane</keyword>
<proteinExistence type="inferred from homology"/>
<evidence type="ECO:0000256" key="3">
    <source>
        <dbReference type="ARBA" id="ARBA00022617"/>
    </source>
</evidence>
<dbReference type="InterPro" id="IPR013130">
    <property type="entry name" value="Fe3_Rdtase_TM_dom"/>
</dbReference>
<feature type="transmembrane region" description="Helical" evidence="8">
    <location>
        <begin position="37"/>
        <end position="56"/>
    </location>
</feature>
<keyword evidence="8" id="KW-0249">Electron transport</keyword>
<dbReference type="Proteomes" id="UP000245790">
    <property type="component" value="Unassembled WGS sequence"/>
</dbReference>
<feature type="transmembrane region" description="Helical" evidence="8">
    <location>
        <begin position="111"/>
        <end position="127"/>
    </location>
</feature>
<reference evidence="10 11" key="1">
    <citation type="submission" date="2018-05" db="EMBL/GenBank/DDBJ databases">
        <title>Genomic Encyclopedia of Type Strains, Phase IV (KMG-IV): sequencing the most valuable type-strain genomes for metagenomic binning, comparative biology and taxonomic classification.</title>
        <authorList>
            <person name="Goeker M."/>
        </authorList>
    </citation>
    <scope>NUCLEOTIDE SEQUENCE [LARGE SCALE GENOMIC DNA]</scope>
    <source>
        <strain evidence="10 11">DSM 25350</strain>
    </source>
</reference>
<comment type="cofactor">
    <cofactor evidence="8">
        <name>FMN</name>
        <dbReference type="ChEBI" id="CHEBI:58210"/>
    </cofactor>
    <text evidence="8">Binds 1 FMN per subunit.</text>
</comment>
<protein>
    <recommendedName>
        <fullName evidence="8">Protein-methionine-sulfoxide reductase heme-binding subunit MsrQ</fullName>
    </recommendedName>
    <alternativeName>
        <fullName evidence="8">Flavocytochrome MsrQ</fullName>
    </alternativeName>
</protein>
<evidence type="ECO:0000313" key="10">
    <source>
        <dbReference type="EMBL" id="PWK44455.1"/>
    </source>
</evidence>
<dbReference type="GO" id="GO:0005886">
    <property type="term" value="C:plasma membrane"/>
    <property type="evidence" value="ECO:0007669"/>
    <property type="project" value="UniProtKB-SubCell"/>
</dbReference>
<evidence type="ECO:0000259" key="9">
    <source>
        <dbReference type="Pfam" id="PF01794"/>
    </source>
</evidence>
<evidence type="ECO:0000256" key="8">
    <source>
        <dbReference type="HAMAP-Rule" id="MF_01207"/>
    </source>
</evidence>
<comment type="subunit">
    <text evidence="8">Heterodimer of a catalytic subunit (MsrP) and a heme-binding subunit (MsrQ).</text>
</comment>
<dbReference type="PANTHER" id="PTHR36964:SF1">
    <property type="entry name" value="PROTEIN-METHIONINE-SULFOXIDE REDUCTASE HEME-BINDING SUBUNIT MSRQ"/>
    <property type="match status" value="1"/>
</dbReference>
<dbReference type="OrthoDB" id="9788328at2"/>
<dbReference type="GO" id="GO:0030091">
    <property type="term" value="P:protein repair"/>
    <property type="evidence" value="ECO:0007669"/>
    <property type="project" value="UniProtKB-UniRule"/>
</dbReference>
<dbReference type="RefSeq" id="WP_109765016.1">
    <property type="nucleotide sequence ID" value="NZ_QGGU01000015.1"/>
</dbReference>
<evidence type="ECO:0000256" key="2">
    <source>
        <dbReference type="ARBA" id="ARBA00022448"/>
    </source>
</evidence>
<evidence type="ECO:0000256" key="6">
    <source>
        <dbReference type="ARBA" id="ARBA00023004"/>
    </source>
</evidence>
<evidence type="ECO:0000256" key="4">
    <source>
        <dbReference type="ARBA" id="ARBA00022692"/>
    </source>
</evidence>
<keyword evidence="4 8" id="KW-0812">Transmembrane</keyword>
<accession>A0A316F9M5</accession>
<dbReference type="GO" id="GO:0009055">
    <property type="term" value="F:electron transfer activity"/>
    <property type="evidence" value="ECO:0007669"/>
    <property type="project" value="UniProtKB-UniRule"/>
</dbReference>
<dbReference type="GO" id="GO:0016679">
    <property type="term" value="F:oxidoreductase activity, acting on diphenols and related substances as donors"/>
    <property type="evidence" value="ECO:0007669"/>
    <property type="project" value="TreeGrafter"/>
</dbReference>
<dbReference type="HAMAP" id="MF_01207">
    <property type="entry name" value="MsrQ"/>
    <property type="match status" value="1"/>
</dbReference>
<feature type="domain" description="Ferric oxidoreductase" evidence="9">
    <location>
        <begin position="43"/>
        <end position="155"/>
    </location>
</feature>
<dbReference type="Pfam" id="PF01794">
    <property type="entry name" value="Ferric_reduct"/>
    <property type="match status" value="1"/>
</dbReference>
<sequence>MMQVMIRGVLHLLALSPLAYYIYAAVSQSLGADPQEVLLHGFAIWALRFLLLSLAISPARRLLKANYLIRYRRMLGLYFFFYLCLHLLVYLWFFLGWQWASIGEEIVERPYITVGMLAFLLTIPLVVTSTKGMQRRLRQTWSKLHKLVYLIAILSIIHFIWQSKADLNEPLIYLIILLFLLSFRIRPYLAKLRA</sequence>
<comment type="caution">
    <text evidence="10">The sequence shown here is derived from an EMBL/GenBank/DDBJ whole genome shotgun (WGS) entry which is preliminary data.</text>
</comment>
<dbReference type="InterPro" id="IPR022837">
    <property type="entry name" value="MsrQ-like"/>
</dbReference>
<evidence type="ECO:0000256" key="1">
    <source>
        <dbReference type="ARBA" id="ARBA00004141"/>
    </source>
</evidence>
<evidence type="ECO:0000256" key="7">
    <source>
        <dbReference type="ARBA" id="ARBA00023136"/>
    </source>
</evidence>
<dbReference type="EMBL" id="QGGU01000015">
    <property type="protein sequence ID" value="PWK44455.1"/>
    <property type="molecule type" value="Genomic_DNA"/>
</dbReference>
<dbReference type="GO" id="GO:0020037">
    <property type="term" value="F:heme binding"/>
    <property type="evidence" value="ECO:0007669"/>
    <property type="project" value="UniProtKB-UniRule"/>
</dbReference>
<organism evidence="10 11">
    <name type="scientific">Pleionea mediterranea</name>
    <dbReference type="NCBI Taxonomy" id="523701"/>
    <lineage>
        <taxon>Bacteria</taxon>
        <taxon>Pseudomonadati</taxon>
        <taxon>Pseudomonadota</taxon>
        <taxon>Gammaproteobacteria</taxon>
        <taxon>Oceanospirillales</taxon>
        <taxon>Pleioneaceae</taxon>
        <taxon>Pleionea</taxon>
    </lineage>
</organism>
<evidence type="ECO:0000313" key="11">
    <source>
        <dbReference type="Proteomes" id="UP000245790"/>
    </source>
</evidence>
<dbReference type="GO" id="GO:0010181">
    <property type="term" value="F:FMN binding"/>
    <property type="evidence" value="ECO:0007669"/>
    <property type="project" value="UniProtKB-UniRule"/>
</dbReference>
<keyword evidence="8" id="KW-0285">Flavoprotein</keyword>
<keyword evidence="11" id="KW-1185">Reference proteome</keyword>
<feature type="transmembrane region" description="Helical" evidence="8">
    <location>
        <begin position="77"/>
        <end position="99"/>
    </location>
</feature>